<dbReference type="InterPro" id="IPR001853">
    <property type="entry name" value="DSBA-like_thioredoxin_dom"/>
</dbReference>
<dbReference type="RefSeq" id="WP_216985284.1">
    <property type="nucleotide sequence ID" value="NZ_CP077365.1"/>
</dbReference>
<keyword evidence="3" id="KW-1185">Reference proteome</keyword>
<dbReference type="EMBL" id="CP077365">
    <property type="protein sequence ID" value="QXB47080.1"/>
    <property type="molecule type" value="Genomic_DNA"/>
</dbReference>
<accession>A0ABX8L800</accession>
<sequence length="214" mass="24124">MLQIDLYTEISCPWCLVGQYRLDKVLRERFPTFVPDIRHHPVLLLSHVHATGLYIPDLLKTRYGVTDPKSSFTRVESEALKSGLALDLSRQLYTYPTQAAHALIMAASEKDTQHKLAVAITEAYFLDAKNIADVNVLADIAISYGFERDEAISIATDPTWHARVEHEAKNSMLQGVRSVPHFVFAEQFEINGGRSEDEIAFAIKSTLLKKPDIR</sequence>
<proteinExistence type="predicted"/>
<gene>
    <name evidence="2" type="ORF">I6L30_03460</name>
</gene>
<organism evidence="2 3">
    <name type="scientific">Acinetobacter seifertii</name>
    <dbReference type="NCBI Taxonomy" id="1530123"/>
    <lineage>
        <taxon>Bacteria</taxon>
        <taxon>Pseudomonadati</taxon>
        <taxon>Pseudomonadota</taxon>
        <taxon>Gammaproteobacteria</taxon>
        <taxon>Moraxellales</taxon>
        <taxon>Moraxellaceae</taxon>
        <taxon>Acinetobacter</taxon>
        <taxon>Acinetobacter calcoaceticus/baumannii complex</taxon>
    </lineage>
</organism>
<name>A0ABX8L800_9GAMM</name>
<dbReference type="Pfam" id="PF01323">
    <property type="entry name" value="DSBA"/>
    <property type="match status" value="1"/>
</dbReference>
<evidence type="ECO:0000313" key="3">
    <source>
        <dbReference type="Proteomes" id="UP000683517"/>
    </source>
</evidence>
<dbReference type="Proteomes" id="UP000683517">
    <property type="component" value="Chromosome"/>
</dbReference>
<protein>
    <submittedName>
        <fullName evidence="2">DsbA family protein</fullName>
    </submittedName>
</protein>
<reference evidence="2 3" key="1">
    <citation type="submission" date="2021-06" db="EMBL/GenBank/DDBJ databases">
        <title>FDA dAtabase for Regulatory Grade micrObial Sequences (FDA-ARGOS): Supporting development and validation of Infectious Disease Dx tests.</title>
        <authorList>
            <person name="Sproer C."/>
            <person name="Gronow S."/>
            <person name="Severitt S."/>
            <person name="Schroder I."/>
            <person name="Tallon L."/>
            <person name="Sadzewicz L."/>
            <person name="Zhao X."/>
            <person name="Boylan J."/>
            <person name="Ott S."/>
            <person name="Bowen H."/>
            <person name="Vavikolanu K."/>
            <person name="Mehta A."/>
            <person name="Aluvathingal J."/>
            <person name="Nadendla S."/>
            <person name="Lowell S."/>
            <person name="Myers T."/>
            <person name="Yan Y."/>
        </authorList>
    </citation>
    <scope>NUCLEOTIDE SEQUENCE [LARGE SCALE GENOMIC DNA]</scope>
    <source>
        <strain evidence="2 3">FDAARGOS 1400</strain>
    </source>
</reference>
<evidence type="ECO:0000259" key="1">
    <source>
        <dbReference type="Pfam" id="PF01323"/>
    </source>
</evidence>
<dbReference type="CDD" id="cd03024">
    <property type="entry name" value="DsbA_FrnE"/>
    <property type="match status" value="1"/>
</dbReference>
<evidence type="ECO:0000313" key="2">
    <source>
        <dbReference type="EMBL" id="QXB47080.1"/>
    </source>
</evidence>
<dbReference type="PANTHER" id="PTHR13887">
    <property type="entry name" value="GLUTATHIONE S-TRANSFERASE KAPPA"/>
    <property type="match status" value="1"/>
</dbReference>
<feature type="domain" description="DSBA-like thioredoxin" evidence="1">
    <location>
        <begin position="3"/>
        <end position="203"/>
    </location>
</feature>
<dbReference type="PANTHER" id="PTHR13887:SF41">
    <property type="entry name" value="THIOREDOXIN SUPERFAMILY PROTEIN"/>
    <property type="match status" value="1"/>
</dbReference>